<evidence type="ECO:0000313" key="3">
    <source>
        <dbReference type="Proteomes" id="UP001601422"/>
    </source>
</evidence>
<dbReference type="NCBIfam" id="NF041205">
    <property type="entry name" value="VdcD"/>
    <property type="match status" value="1"/>
</dbReference>
<evidence type="ECO:0000313" key="2">
    <source>
        <dbReference type="EMBL" id="MFF0003589.1"/>
    </source>
</evidence>
<organism evidence="2 3">
    <name type="scientific">Streptomyces tibetensis</name>
    <dbReference type="NCBI Taxonomy" id="2382123"/>
    <lineage>
        <taxon>Bacteria</taxon>
        <taxon>Bacillati</taxon>
        <taxon>Actinomycetota</taxon>
        <taxon>Actinomycetes</taxon>
        <taxon>Kitasatosporales</taxon>
        <taxon>Streptomycetaceae</taxon>
        <taxon>Streptomyces</taxon>
    </lineage>
</organism>
<dbReference type="EMBL" id="JBIAJP010000001">
    <property type="protein sequence ID" value="MFF0003589.1"/>
    <property type="molecule type" value="Genomic_DNA"/>
</dbReference>
<dbReference type="Proteomes" id="UP001601422">
    <property type="component" value="Unassembled WGS sequence"/>
</dbReference>
<comment type="caution">
    <text evidence="2">The sequence shown here is derived from an EMBL/GenBank/DDBJ whole genome shotgun (WGS) entry which is preliminary data.</text>
</comment>
<dbReference type="RefSeq" id="WP_362228490.1">
    <property type="nucleotide sequence ID" value="NZ_JBEXVS010000025.1"/>
</dbReference>
<dbReference type="InterPro" id="IPR047707">
    <property type="entry name" value="VdcD-like"/>
</dbReference>
<sequence length="92" mass="10235">MTCICPRCACDTVTTVATSPVHGVWDVLQCDRCRYMWRTTEPDRRTRRDLYPAEFRLTQADLDDAPEVPSVPPRLPGPATGRATGTIRNAAS</sequence>
<protein>
    <submittedName>
        <fullName evidence="2">Non-oxidative hydroxyarylic acid decarboxylases subunit D</fullName>
    </submittedName>
</protein>
<proteinExistence type="predicted"/>
<dbReference type="Pfam" id="PF26358">
    <property type="entry name" value="EcdD_BsdD_detox"/>
    <property type="match status" value="1"/>
</dbReference>
<reference evidence="2 3" key="1">
    <citation type="submission" date="2024-10" db="EMBL/GenBank/DDBJ databases">
        <title>The Natural Products Discovery Center: Release of the First 8490 Sequenced Strains for Exploring Actinobacteria Biosynthetic Diversity.</title>
        <authorList>
            <person name="Kalkreuter E."/>
            <person name="Kautsar S.A."/>
            <person name="Yang D."/>
            <person name="Bader C.D."/>
            <person name="Teijaro C.N."/>
            <person name="Fluegel L."/>
            <person name="Davis C.M."/>
            <person name="Simpson J.R."/>
            <person name="Lauterbach L."/>
            <person name="Steele A.D."/>
            <person name="Gui C."/>
            <person name="Meng S."/>
            <person name="Li G."/>
            <person name="Viehrig K."/>
            <person name="Ye F."/>
            <person name="Su P."/>
            <person name="Kiefer A.F."/>
            <person name="Nichols A."/>
            <person name="Cepeda A.J."/>
            <person name="Yan W."/>
            <person name="Fan B."/>
            <person name="Jiang Y."/>
            <person name="Adhikari A."/>
            <person name="Zheng C.-J."/>
            <person name="Schuster L."/>
            <person name="Cowan T.M."/>
            <person name="Smanski M.J."/>
            <person name="Chevrette M.G."/>
            <person name="De Carvalho L.P.S."/>
            <person name="Shen B."/>
        </authorList>
    </citation>
    <scope>NUCLEOTIDE SEQUENCE [LARGE SCALE GENOMIC DNA]</scope>
    <source>
        <strain evidence="2 3">NPDC005497</strain>
    </source>
</reference>
<name>A0ABW6MSI4_9ACTN</name>
<accession>A0ABW6MSI4</accession>
<gene>
    <name evidence="2" type="ORF">ACFYQT_09075</name>
</gene>
<keyword evidence="3" id="KW-1185">Reference proteome</keyword>
<evidence type="ECO:0000256" key="1">
    <source>
        <dbReference type="SAM" id="MobiDB-lite"/>
    </source>
</evidence>
<feature type="region of interest" description="Disordered" evidence="1">
    <location>
        <begin position="62"/>
        <end position="92"/>
    </location>
</feature>